<dbReference type="PANTHER" id="PTHR45947:SF3">
    <property type="entry name" value="SULFOQUINOVOSYL TRANSFERASE SQD2"/>
    <property type="match status" value="1"/>
</dbReference>
<dbReference type="GO" id="GO:0008375">
    <property type="term" value="F:acetylglucosaminyltransferase activity"/>
    <property type="evidence" value="ECO:0007669"/>
    <property type="project" value="UniProtKB-UniRule"/>
</dbReference>
<feature type="domain" description="Glycosyltransferase subfamily 4-like N-terminal" evidence="9">
    <location>
        <begin position="18"/>
        <end position="197"/>
    </location>
</feature>
<dbReference type="EMBL" id="PYGA01000003">
    <property type="protein sequence ID" value="PSK99636.1"/>
    <property type="molecule type" value="Genomic_DNA"/>
</dbReference>
<evidence type="ECO:0000256" key="3">
    <source>
        <dbReference type="ARBA" id="ARBA00022679"/>
    </source>
</evidence>
<feature type="binding site" evidence="7">
    <location>
        <position position="313"/>
    </location>
    <ligand>
        <name>UDP-N-acetyl-alpha-D-glucosamine</name>
        <dbReference type="ChEBI" id="CHEBI:57705"/>
    </ligand>
</feature>
<comment type="subunit">
    <text evidence="7">Homodimer.</text>
</comment>
<feature type="domain" description="Glycosyl transferase family 1" evidence="8">
    <location>
        <begin position="211"/>
        <end position="379"/>
    </location>
</feature>
<dbReference type="GO" id="GO:0102710">
    <property type="term" value="F:D-inositol-3-phosphate glycosyltransferase activity"/>
    <property type="evidence" value="ECO:0007669"/>
    <property type="project" value="UniProtKB-EC"/>
</dbReference>
<keyword evidence="3 7" id="KW-0808">Transferase</keyword>
<keyword evidence="2 7" id="KW-0328">Glycosyltransferase</keyword>
<evidence type="ECO:0000256" key="7">
    <source>
        <dbReference type="HAMAP-Rule" id="MF_01695"/>
    </source>
</evidence>
<comment type="caution">
    <text evidence="10">The sequence shown here is derived from an EMBL/GenBank/DDBJ whole genome shotgun (WGS) entry which is preliminary data.</text>
</comment>
<dbReference type="InterPro" id="IPR017814">
    <property type="entry name" value="Mycothiol_biosynthesis_MshA"/>
</dbReference>
<feature type="binding site" evidence="7">
    <location>
        <position position="74"/>
    </location>
    <ligand>
        <name>1D-myo-inositol 3-phosphate</name>
        <dbReference type="ChEBI" id="CHEBI:58401"/>
    </ligand>
</feature>
<dbReference type="InterPro" id="IPR001296">
    <property type="entry name" value="Glyco_trans_1"/>
</dbReference>
<evidence type="ECO:0000256" key="4">
    <source>
        <dbReference type="ARBA" id="ARBA00022723"/>
    </source>
</evidence>
<feature type="binding site" evidence="7">
    <location>
        <position position="291"/>
    </location>
    <ligand>
        <name>UDP-N-acetyl-alpha-D-glucosamine</name>
        <dbReference type="ChEBI" id="CHEBI:57705"/>
    </ligand>
</feature>
<comment type="catalytic activity">
    <reaction evidence="6 7">
        <text>1D-myo-inositol 3-phosphate + UDP-N-acetyl-alpha-D-glucosamine = 1D-myo-inositol 2-acetamido-2-deoxy-alpha-D-glucopyranoside 3-phosphate + UDP + H(+)</text>
        <dbReference type="Rhea" id="RHEA:26188"/>
        <dbReference type="ChEBI" id="CHEBI:15378"/>
        <dbReference type="ChEBI" id="CHEBI:57705"/>
        <dbReference type="ChEBI" id="CHEBI:58223"/>
        <dbReference type="ChEBI" id="CHEBI:58401"/>
        <dbReference type="ChEBI" id="CHEBI:58892"/>
        <dbReference type="EC" id="2.4.1.250"/>
    </reaction>
</comment>
<evidence type="ECO:0000256" key="6">
    <source>
        <dbReference type="ARBA" id="ARBA00048131"/>
    </source>
</evidence>
<evidence type="ECO:0000259" key="8">
    <source>
        <dbReference type="Pfam" id="PF00534"/>
    </source>
</evidence>
<evidence type="ECO:0000313" key="10">
    <source>
        <dbReference type="EMBL" id="PSK99636.1"/>
    </source>
</evidence>
<evidence type="ECO:0000256" key="5">
    <source>
        <dbReference type="ARBA" id="ARBA00022842"/>
    </source>
</evidence>
<dbReference type="SUPFAM" id="SSF53756">
    <property type="entry name" value="UDP-Glycosyltransferase/glycogen phosphorylase"/>
    <property type="match status" value="1"/>
</dbReference>
<dbReference type="EC" id="2.4.1.250" evidence="7"/>
<sequence length="415" mass="43546">MISLHTSPLEQPGSGDAGGMNVYVVETARRLAERGVAVDVFTRATGPAQPAEVRPAPGFTVHNIAAGPFGTLDKHTLTRHLCPFTFGVLRTEAGADPGHYDLVHGHYWLSGRAGLVAAQRWGVPMVQSMHTLARVKNAALAAGDTREPDVRLRGEDGLVRRADHLVANTADEARQLGSHYGADPSRVSTVPPGVDLDVFRPGPRADALRRVGLPPDAVLLLFVGRVQRLKAPDVLLRAAAALLERDPGLRDRLVVAVVGGLSGGGTGEPRRLADLARSLGIEDNVRMEPPRSRAELAHYYRAAAATVVPSHSESFGLVAVESQACATPVVAARVGGLPTAVRDGVSGILVAGHDPADYARALHRILAEPRLGARMGAAGVAHAAGLSWEATVDGLIGVYRGTLAGRRALPVAANQ</sequence>
<feature type="binding site" evidence="7">
    <location>
        <position position="131"/>
    </location>
    <ligand>
        <name>1D-myo-inositol 3-phosphate</name>
        <dbReference type="ChEBI" id="CHEBI:58401"/>
    </ligand>
</feature>
<dbReference type="InterPro" id="IPR050194">
    <property type="entry name" value="Glycosyltransferase_grp1"/>
</dbReference>
<keyword evidence="4 7" id="KW-0479">Metal-binding</keyword>
<dbReference type="PANTHER" id="PTHR45947">
    <property type="entry name" value="SULFOQUINOVOSYL TRANSFERASE SQD2"/>
    <property type="match status" value="1"/>
</dbReference>
<feature type="binding site" evidence="7">
    <location>
        <position position="5"/>
    </location>
    <ligand>
        <name>1D-myo-inositol 3-phosphate</name>
        <dbReference type="ChEBI" id="CHEBI:58401"/>
    </ligand>
</feature>
<feature type="binding site" evidence="7">
    <location>
        <position position="230"/>
    </location>
    <ligand>
        <name>UDP-N-acetyl-alpha-D-glucosamine</name>
        <dbReference type="ChEBI" id="CHEBI:57705"/>
    </ligand>
</feature>
<dbReference type="InterPro" id="IPR028098">
    <property type="entry name" value="Glyco_trans_4-like_N"/>
</dbReference>
<dbReference type="Pfam" id="PF00534">
    <property type="entry name" value="Glycos_transf_1"/>
    <property type="match status" value="1"/>
</dbReference>
<keyword evidence="11" id="KW-1185">Reference proteome</keyword>
<feature type="binding site" evidence="7">
    <location>
        <begin position="16"/>
        <end position="21"/>
    </location>
    <ligand>
        <name>1D-myo-inositol 3-phosphate</name>
        <dbReference type="ChEBI" id="CHEBI:58401"/>
    </ligand>
</feature>
<feature type="binding site" evidence="7">
    <location>
        <position position="301"/>
    </location>
    <ligand>
        <name>Mg(2+)</name>
        <dbReference type="ChEBI" id="CHEBI:18420"/>
    </ligand>
</feature>
<protein>
    <recommendedName>
        <fullName evidence="7">D-inositol-3-phosphate glycosyltransferase</fullName>
        <ecNumber evidence="7">2.4.1.250</ecNumber>
    </recommendedName>
    <alternativeName>
        <fullName evidence="7">N-acetylglucosamine-inositol-phosphate N-acetylglucosaminyltransferase</fullName>
        <shortName evidence="7">GlcNAc-Ins-P N-acetylglucosaminyltransferase</shortName>
    </alternativeName>
</protein>
<dbReference type="GO" id="GO:0000287">
    <property type="term" value="F:magnesium ion binding"/>
    <property type="evidence" value="ECO:0007669"/>
    <property type="project" value="UniProtKB-UniRule"/>
</dbReference>
<dbReference type="Pfam" id="PF13439">
    <property type="entry name" value="Glyco_transf_4"/>
    <property type="match status" value="1"/>
</dbReference>
<keyword evidence="5 7" id="KW-0460">Magnesium</keyword>
<dbReference type="RefSeq" id="WP_245928635.1">
    <property type="nucleotide sequence ID" value="NZ_PYGA01000003.1"/>
</dbReference>
<feature type="binding site" evidence="7">
    <location>
        <position position="151"/>
    </location>
    <ligand>
        <name>1D-myo-inositol 3-phosphate</name>
        <dbReference type="ChEBI" id="CHEBI:58401"/>
    </ligand>
</feature>
<dbReference type="HAMAP" id="MF_01695">
    <property type="entry name" value="MshA"/>
    <property type="match status" value="1"/>
</dbReference>
<organism evidence="10 11">
    <name type="scientific">Murinocardiopsis flavida</name>
    <dbReference type="NCBI Taxonomy" id="645275"/>
    <lineage>
        <taxon>Bacteria</taxon>
        <taxon>Bacillati</taxon>
        <taxon>Actinomycetota</taxon>
        <taxon>Actinomycetes</taxon>
        <taxon>Streptosporangiales</taxon>
        <taxon>Nocardiopsidaceae</taxon>
        <taxon>Murinocardiopsis</taxon>
    </lineage>
</organism>
<evidence type="ECO:0000313" key="11">
    <source>
        <dbReference type="Proteomes" id="UP000240542"/>
    </source>
</evidence>
<evidence type="ECO:0000259" key="9">
    <source>
        <dbReference type="Pfam" id="PF13439"/>
    </source>
</evidence>
<evidence type="ECO:0000256" key="1">
    <source>
        <dbReference type="ARBA" id="ARBA00008449"/>
    </source>
</evidence>
<feature type="binding site" evidence="7">
    <location>
        <position position="303"/>
    </location>
    <ligand>
        <name>Mg(2+)</name>
        <dbReference type="ChEBI" id="CHEBI:18420"/>
    </ligand>
</feature>
<dbReference type="AlphaFoldDB" id="A0A2P8DQZ4"/>
<feature type="binding site" evidence="7">
    <location>
        <begin position="11"/>
        <end position="12"/>
    </location>
    <ligand>
        <name>UDP-N-acetyl-alpha-D-glucosamine</name>
        <dbReference type="ChEBI" id="CHEBI:57705"/>
    </ligand>
</feature>
<dbReference type="Gene3D" id="3.40.50.2000">
    <property type="entry name" value="Glycogen Phosphorylase B"/>
    <property type="match status" value="2"/>
</dbReference>
<comment type="similarity">
    <text evidence="1 7">Belongs to the glycosyltransferase group 1 family. MshA subfamily.</text>
</comment>
<dbReference type="NCBIfam" id="TIGR03449">
    <property type="entry name" value="mycothiol_MshA"/>
    <property type="match status" value="1"/>
</dbReference>
<feature type="binding site" evidence="7">
    <location>
        <position position="225"/>
    </location>
    <ligand>
        <name>UDP-N-acetyl-alpha-D-glucosamine</name>
        <dbReference type="ChEBI" id="CHEBI:57705"/>
    </ligand>
</feature>
<evidence type="ECO:0000256" key="2">
    <source>
        <dbReference type="ARBA" id="ARBA00022676"/>
    </source>
</evidence>
<reference evidence="10 11" key="1">
    <citation type="submission" date="2018-03" db="EMBL/GenBank/DDBJ databases">
        <title>Genomic Encyclopedia of Archaeal and Bacterial Type Strains, Phase II (KMG-II): from individual species to whole genera.</title>
        <authorList>
            <person name="Goeker M."/>
        </authorList>
    </citation>
    <scope>NUCLEOTIDE SEQUENCE [LARGE SCALE GENOMIC DNA]</scope>
    <source>
        <strain evidence="10 11">DSM 45312</strain>
    </source>
</reference>
<gene>
    <name evidence="7" type="primary">mshA</name>
    <name evidence="10" type="ORF">CLV63_103361</name>
</gene>
<proteinExistence type="inferred from homology"/>
<feature type="binding site" evidence="7">
    <location>
        <position position="300"/>
    </location>
    <ligand>
        <name>Mg(2+)</name>
        <dbReference type="ChEBI" id="CHEBI:18420"/>
    </ligand>
</feature>
<comment type="function">
    <text evidence="7">Catalyzes the transfer of a N-acetyl-glucosamine moiety to 1D-myo-inositol 3-phosphate to produce 1D-myo-inositol 2-acetamido-2-deoxy-glucopyranoside 3-phosphate in the mycothiol biosynthesis pathway.</text>
</comment>
<feature type="binding site" evidence="7">
    <location>
        <position position="321"/>
    </location>
    <ligand>
        <name>UDP-N-acetyl-alpha-D-glucosamine</name>
        <dbReference type="ChEBI" id="CHEBI:57705"/>
    </ligand>
</feature>
<name>A0A2P8DQZ4_9ACTN</name>
<dbReference type="GO" id="GO:0010125">
    <property type="term" value="P:mycothiol biosynthetic process"/>
    <property type="evidence" value="ECO:0007669"/>
    <property type="project" value="UniProtKB-UniRule"/>
</dbReference>
<feature type="binding site" evidence="7">
    <location>
        <position position="327"/>
    </location>
    <ligand>
        <name>Mg(2+)</name>
        <dbReference type="ChEBI" id="CHEBI:18420"/>
    </ligand>
</feature>
<dbReference type="Proteomes" id="UP000240542">
    <property type="component" value="Unassembled WGS sequence"/>
</dbReference>
<accession>A0A2P8DQZ4</accession>
<feature type="binding site" evidence="7">
    <location>
        <position position="107"/>
    </location>
    <ligand>
        <name>1D-myo-inositol 3-phosphate</name>
        <dbReference type="ChEBI" id="CHEBI:58401"/>
    </ligand>
</feature>
<feature type="binding site" evidence="7">
    <location>
        <position position="19"/>
    </location>
    <ligand>
        <name>UDP-N-acetyl-alpha-D-glucosamine</name>
        <dbReference type="ChEBI" id="CHEBI:57705"/>
    </ligand>
</feature>